<proteinExistence type="predicted"/>
<dbReference type="InterPro" id="IPR018680">
    <property type="entry name" value="DUF2164"/>
</dbReference>
<keyword evidence="2" id="KW-1185">Reference proteome</keyword>
<sequence length="77" mass="9002">MSVKKFEFPKSVKDEMTGEIKRYFHEERGEELGDLAALLILEFISDKLGAHFYNLGVQDASRFMSQKLEDIFELEKK</sequence>
<accession>A0A1H8A3G6</accession>
<reference evidence="2" key="1">
    <citation type="submission" date="2016-10" db="EMBL/GenBank/DDBJ databases">
        <authorList>
            <person name="Varghese N."/>
            <person name="Submissions S."/>
        </authorList>
    </citation>
    <scope>NUCLEOTIDE SEQUENCE [LARGE SCALE GENOMIC DNA]</scope>
    <source>
        <strain evidence="2">B48,IBRC-M 10115,DSM 25386,CECT 8001</strain>
    </source>
</reference>
<evidence type="ECO:0000313" key="1">
    <source>
        <dbReference type="EMBL" id="SEM64388.1"/>
    </source>
</evidence>
<dbReference type="EMBL" id="FOBW01000004">
    <property type="protein sequence ID" value="SEM64388.1"/>
    <property type="molecule type" value="Genomic_DNA"/>
</dbReference>
<gene>
    <name evidence="1" type="ORF">SAMN05192533_104195</name>
</gene>
<dbReference type="Pfam" id="PF09932">
    <property type="entry name" value="DUF2164"/>
    <property type="match status" value="1"/>
</dbReference>
<protein>
    <submittedName>
        <fullName evidence="1">Uncharacterized conserved protein, DUF2164 family</fullName>
    </submittedName>
</protein>
<dbReference type="STRING" id="930146.SAMN05192533_104195"/>
<dbReference type="RefSeq" id="WP_090743292.1">
    <property type="nucleotide sequence ID" value="NZ_FOBW01000004.1"/>
</dbReference>
<dbReference type="OrthoDB" id="573733at2"/>
<dbReference type="AlphaFoldDB" id="A0A1H8A3G6"/>
<evidence type="ECO:0000313" key="2">
    <source>
        <dbReference type="Proteomes" id="UP000198553"/>
    </source>
</evidence>
<dbReference type="Proteomes" id="UP000198553">
    <property type="component" value="Unassembled WGS sequence"/>
</dbReference>
<name>A0A1H8A3G6_9BACI</name>
<organism evidence="1 2">
    <name type="scientific">Mesobacillus persicus</name>
    <dbReference type="NCBI Taxonomy" id="930146"/>
    <lineage>
        <taxon>Bacteria</taxon>
        <taxon>Bacillati</taxon>
        <taxon>Bacillota</taxon>
        <taxon>Bacilli</taxon>
        <taxon>Bacillales</taxon>
        <taxon>Bacillaceae</taxon>
        <taxon>Mesobacillus</taxon>
    </lineage>
</organism>